<sequence length="364" mass="39730">MQAKTVGLLAVAAAAVGAAAWAFRDIPAAMGARPSPDRVRRSPQYRDGTFHNTATTRVAMPDAKTMREFLLGGQRREPTGRVPVVPPRFGAGQSPDSLHITWYGHASVLVELEGARVLIDPIWSDRCSPSGKVGPKRLHPVPVALEEIPPLDAILISHDHYDHLDMATVKALTVNQTAPFLVPLGVGAHLHRWGVPAHRIIELDWAESVDIAGLHLVATEAQHFSGRGLTRNGTLWSSWVIAGKNRRVFYTGDSGYFAGYAEIGAKYGPFDVTLMQIGAYDKAWPDIHMFPEEAIQAHLELVGGLLIPVHWATFNLALHSWSEPPDRLWAEAKARGVTMAVPKPGERVDAADPPPIDGWWQSIA</sequence>
<evidence type="ECO:0000259" key="2">
    <source>
        <dbReference type="Pfam" id="PF12706"/>
    </source>
</evidence>
<feature type="signal peptide" evidence="1">
    <location>
        <begin position="1"/>
        <end position="22"/>
    </location>
</feature>
<dbReference type="EMBL" id="JACHMN010000002">
    <property type="protein sequence ID" value="MBB5869877.1"/>
    <property type="molecule type" value="Genomic_DNA"/>
</dbReference>
<dbReference type="GO" id="GO:0005737">
    <property type="term" value="C:cytoplasm"/>
    <property type="evidence" value="ECO:0007669"/>
    <property type="project" value="TreeGrafter"/>
</dbReference>
<evidence type="ECO:0000313" key="4">
    <source>
        <dbReference type="Proteomes" id="UP000587527"/>
    </source>
</evidence>
<dbReference type="InterPro" id="IPR036866">
    <property type="entry name" value="RibonucZ/Hydroxyglut_hydro"/>
</dbReference>
<name>A0A841BLA7_9ACTN</name>
<feature type="chain" id="PRO_5039170524" evidence="1">
    <location>
        <begin position="23"/>
        <end position="364"/>
    </location>
</feature>
<proteinExistence type="predicted"/>
<gene>
    <name evidence="3" type="ORF">F4553_003256</name>
</gene>
<feature type="domain" description="Metallo-beta-lactamase" evidence="2">
    <location>
        <begin position="116"/>
        <end position="311"/>
    </location>
</feature>
<dbReference type="PANTHER" id="PTHR15032">
    <property type="entry name" value="N-ACYL-PHOSPHATIDYLETHANOLAMINE-HYDROLYZING PHOSPHOLIPASE D"/>
    <property type="match status" value="1"/>
</dbReference>
<dbReference type="Gene3D" id="3.60.15.10">
    <property type="entry name" value="Ribonuclease Z/Hydroxyacylglutathione hydrolase-like"/>
    <property type="match status" value="1"/>
</dbReference>
<dbReference type="SUPFAM" id="SSF56281">
    <property type="entry name" value="Metallo-hydrolase/oxidoreductase"/>
    <property type="match status" value="1"/>
</dbReference>
<protein>
    <submittedName>
        <fullName evidence="3">L-ascorbate metabolism protein UlaG (Beta-lactamase superfamily)</fullName>
    </submittedName>
</protein>
<comment type="caution">
    <text evidence="3">The sequence shown here is derived from an EMBL/GenBank/DDBJ whole genome shotgun (WGS) entry which is preliminary data.</text>
</comment>
<evidence type="ECO:0000256" key="1">
    <source>
        <dbReference type="SAM" id="SignalP"/>
    </source>
</evidence>
<evidence type="ECO:0000313" key="3">
    <source>
        <dbReference type="EMBL" id="MBB5869877.1"/>
    </source>
</evidence>
<organism evidence="3 4">
    <name type="scientific">Allocatelliglobosispora scoriae</name>
    <dbReference type="NCBI Taxonomy" id="643052"/>
    <lineage>
        <taxon>Bacteria</taxon>
        <taxon>Bacillati</taxon>
        <taxon>Actinomycetota</taxon>
        <taxon>Actinomycetes</taxon>
        <taxon>Micromonosporales</taxon>
        <taxon>Micromonosporaceae</taxon>
        <taxon>Allocatelliglobosispora</taxon>
    </lineage>
</organism>
<reference evidence="3 4" key="1">
    <citation type="submission" date="2020-08" db="EMBL/GenBank/DDBJ databases">
        <title>Sequencing the genomes of 1000 actinobacteria strains.</title>
        <authorList>
            <person name="Klenk H.-P."/>
        </authorList>
    </citation>
    <scope>NUCLEOTIDE SEQUENCE [LARGE SCALE GENOMIC DNA]</scope>
    <source>
        <strain evidence="3 4">DSM 45362</strain>
    </source>
</reference>
<dbReference type="GO" id="GO:0070290">
    <property type="term" value="F:N-acylphosphatidylethanolamine-specific phospholipase D activity"/>
    <property type="evidence" value="ECO:0007669"/>
    <property type="project" value="InterPro"/>
</dbReference>
<dbReference type="Pfam" id="PF12706">
    <property type="entry name" value="Lactamase_B_2"/>
    <property type="match status" value="1"/>
</dbReference>
<dbReference type="AlphaFoldDB" id="A0A841BLA7"/>
<keyword evidence="1" id="KW-0732">Signal</keyword>
<dbReference type="Proteomes" id="UP000587527">
    <property type="component" value="Unassembled WGS sequence"/>
</dbReference>
<dbReference type="RefSeq" id="WP_184836833.1">
    <property type="nucleotide sequence ID" value="NZ_JACHMN010000002.1"/>
</dbReference>
<keyword evidence="4" id="KW-1185">Reference proteome</keyword>
<dbReference type="InterPro" id="IPR001279">
    <property type="entry name" value="Metallo-B-lactamas"/>
</dbReference>
<dbReference type="GO" id="GO:0008270">
    <property type="term" value="F:zinc ion binding"/>
    <property type="evidence" value="ECO:0007669"/>
    <property type="project" value="InterPro"/>
</dbReference>
<accession>A0A841BLA7</accession>
<dbReference type="PIRSF" id="PIRSF038896">
    <property type="entry name" value="NAPE-PLD"/>
    <property type="match status" value="1"/>
</dbReference>
<dbReference type="InterPro" id="IPR024884">
    <property type="entry name" value="NAPE-PLD"/>
</dbReference>
<dbReference type="PANTHER" id="PTHR15032:SF4">
    <property type="entry name" value="N-ACYL-PHOSPHATIDYLETHANOLAMINE-HYDROLYZING PHOSPHOLIPASE D"/>
    <property type="match status" value="1"/>
</dbReference>